<evidence type="ECO:0000313" key="2">
    <source>
        <dbReference type="Proteomes" id="UP000008281"/>
    </source>
</evidence>
<evidence type="ECO:0000313" key="1">
    <source>
        <dbReference type="EMBL" id="EFP13183.1"/>
    </source>
</evidence>
<organism evidence="2">
    <name type="scientific">Caenorhabditis remanei</name>
    <name type="common">Caenorhabditis vulgaris</name>
    <dbReference type="NCBI Taxonomy" id="31234"/>
    <lineage>
        <taxon>Eukaryota</taxon>
        <taxon>Metazoa</taxon>
        <taxon>Ecdysozoa</taxon>
        <taxon>Nematoda</taxon>
        <taxon>Chromadorea</taxon>
        <taxon>Rhabditida</taxon>
        <taxon>Rhabditina</taxon>
        <taxon>Rhabditomorpha</taxon>
        <taxon>Rhabditoidea</taxon>
        <taxon>Rhabditidae</taxon>
        <taxon>Peloderinae</taxon>
        <taxon>Caenorhabditis</taxon>
    </lineage>
</organism>
<name>E3N018_CAERE</name>
<accession>E3N018</accession>
<gene>
    <name evidence="1" type="ORF">CRE_08445</name>
</gene>
<dbReference type="Proteomes" id="UP000008281">
    <property type="component" value="Unassembled WGS sequence"/>
</dbReference>
<keyword evidence="2" id="KW-1185">Reference proteome</keyword>
<sequence length="82" mass="9593">MTMNSGNSKKITFDTMEKSMKEFIEYGVTDALEGNMLIFKRGEHALEGLWACVLKKRFSPRKWRELWVHSVMTAALIDDYLF</sequence>
<protein>
    <submittedName>
        <fullName evidence="1">Uncharacterized protein</fullName>
    </submittedName>
</protein>
<reference evidence="1" key="1">
    <citation type="submission" date="2007-07" db="EMBL/GenBank/DDBJ databases">
        <title>PCAP assembly of the Caenorhabditis remanei genome.</title>
        <authorList>
            <consortium name="The Caenorhabditis remanei Sequencing Consortium"/>
            <person name="Wilson R.K."/>
        </authorList>
    </citation>
    <scope>NUCLEOTIDE SEQUENCE [LARGE SCALE GENOMIC DNA]</scope>
    <source>
        <strain evidence="1">PB4641</strain>
    </source>
</reference>
<dbReference type="EMBL" id="DS268503">
    <property type="protein sequence ID" value="EFP13183.1"/>
    <property type="molecule type" value="Genomic_DNA"/>
</dbReference>
<dbReference type="InParanoid" id="E3N018"/>
<proteinExistence type="predicted"/>
<dbReference type="HOGENOM" id="CLU_2560491_0_0_1"/>
<dbReference type="STRING" id="31234.E3N018"/>
<dbReference type="AlphaFoldDB" id="E3N018"/>